<feature type="transmembrane region" description="Helical" evidence="1">
    <location>
        <begin position="12"/>
        <end position="30"/>
    </location>
</feature>
<keyword evidence="1" id="KW-0472">Membrane</keyword>
<dbReference type="EMBL" id="FWXB01000031">
    <property type="protein sequence ID" value="SMC14592.1"/>
    <property type="molecule type" value="Genomic_DNA"/>
</dbReference>
<organism evidence="2 3">
    <name type="scientific">Roseovarius aestuarii</name>
    <dbReference type="NCBI Taxonomy" id="475083"/>
    <lineage>
        <taxon>Bacteria</taxon>
        <taxon>Pseudomonadati</taxon>
        <taxon>Pseudomonadota</taxon>
        <taxon>Alphaproteobacteria</taxon>
        <taxon>Rhodobacterales</taxon>
        <taxon>Roseobacteraceae</taxon>
        <taxon>Roseovarius</taxon>
    </lineage>
</organism>
<accession>A0A1X7BYD9</accession>
<dbReference type="RefSeq" id="WP_085802485.1">
    <property type="nucleotide sequence ID" value="NZ_JAIMIB010000033.1"/>
</dbReference>
<reference evidence="2 3" key="1">
    <citation type="submission" date="2017-03" db="EMBL/GenBank/DDBJ databases">
        <authorList>
            <person name="Afonso C.L."/>
            <person name="Miller P.J."/>
            <person name="Scott M.A."/>
            <person name="Spackman E."/>
            <person name="Goraichik I."/>
            <person name="Dimitrov K.M."/>
            <person name="Suarez D.L."/>
            <person name="Swayne D.E."/>
        </authorList>
    </citation>
    <scope>NUCLEOTIDE SEQUENCE [LARGE SCALE GENOMIC DNA]</scope>
    <source>
        <strain evidence="2 3">CECT 7745</strain>
    </source>
</reference>
<evidence type="ECO:0000256" key="1">
    <source>
        <dbReference type="SAM" id="Phobius"/>
    </source>
</evidence>
<protein>
    <submittedName>
        <fullName evidence="2">Uncharacterized protein</fullName>
    </submittedName>
</protein>
<gene>
    <name evidence="2" type="ORF">ROA7745_04461</name>
</gene>
<keyword evidence="1" id="KW-0812">Transmembrane</keyword>
<name>A0A1X7BYD9_9RHOB</name>
<keyword evidence="3" id="KW-1185">Reference proteome</keyword>
<evidence type="ECO:0000313" key="3">
    <source>
        <dbReference type="Proteomes" id="UP000193224"/>
    </source>
</evidence>
<proteinExistence type="predicted"/>
<evidence type="ECO:0000313" key="2">
    <source>
        <dbReference type="EMBL" id="SMC14592.1"/>
    </source>
</evidence>
<dbReference type="AlphaFoldDB" id="A0A1X7BYD9"/>
<sequence length="159" mass="17361">MRLEMVPIKPVYGLYWTVVCVLVGAVLSSLTGSPIPEDHSIHFTHDHSAAHGKIEVDPRLVPSVEIDVVRDAMSGWNVYLDVQNFRFAPEKVNLAPGQNEGHAHLYLDGAKLTRLYGMAYHIAGLPEGEHVISVSLNANDHSEFVLAGVPISASLTIEN</sequence>
<keyword evidence="1" id="KW-1133">Transmembrane helix</keyword>
<dbReference type="Proteomes" id="UP000193224">
    <property type="component" value="Unassembled WGS sequence"/>
</dbReference>